<name>A0ABQ9KC24_HEVBR</name>
<reference evidence="3 4" key="1">
    <citation type="journal article" date="2023" name="Plant Biotechnol. J.">
        <title>Chromosome-level wild Hevea brasiliensis genome provides new tools for genomic-assisted breeding and valuable loci to elevate rubber yield.</title>
        <authorList>
            <person name="Cheng H."/>
            <person name="Song X."/>
            <person name="Hu Y."/>
            <person name="Wu T."/>
            <person name="Yang Q."/>
            <person name="An Z."/>
            <person name="Feng S."/>
            <person name="Deng Z."/>
            <person name="Wu W."/>
            <person name="Zeng X."/>
            <person name="Tu M."/>
            <person name="Wang X."/>
            <person name="Huang H."/>
        </authorList>
    </citation>
    <scope>NUCLEOTIDE SEQUENCE [LARGE SCALE GENOMIC DNA]</scope>
    <source>
        <strain evidence="3">MT/VB/25A 57/8</strain>
    </source>
</reference>
<accession>A0ABQ9KC24</accession>
<dbReference type="EMBL" id="JARPOI010000020">
    <property type="protein sequence ID" value="KAJ9132211.1"/>
    <property type="molecule type" value="Genomic_DNA"/>
</dbReference>
<dbReference type="SUPFAM" id="SSF57756">
    <property type="entry name" value="Retrovirus zinc finger-like domains"/>
    <property type="match status" value="1"/>
</dbReference>
<dbReference type="InterPro" id="IPR036875">
    <property type="entry name" value="Znf_CCHC_sf"/>
</dbReference>
<dbReference type="PROSITE" id="PS50158">
    <property type="entry name" value="ZF_CCHC"/>
    <property type="match status" value="1"/>
</dbReference>
<dbReference type="Proteomes" id="UP001174677">
    <property type="component" value="Unassembled WGS sequence"/>
</dbReference>
<sequence length="173" mass="20350">MSVDEYTNKFVKLLQYVRQEYDMDKKKVKRYTQRLHSKYSSLILATKTYNFHYIIDAVRKMEARAITKQSSIPKATDVSRFDHLTKTVSSSETKKDKGGNFCKKQKKNKFSKRIKSSLRIEGRFISGSDTSDCVKCEKPHQRIYMFGTSQCYRCGQERHMSRECPNMERVVSQ</sequence>
<keyword evidence="1" id="KW-0863">Zinc-finger</keyword>
<proteinExistence type="predicted"/>
<protein>
    <recommendedName>
        <fullName evidence="2">CCHC-type domain-containing protein</fullName>
    </recommendedName>
</protein>
<organism evidence="3 4">
    <name type="scientific">Hevea brasiliensis</name>
    <name type="common">Para rubber tree</name>
    <name type="synonym">Siphonia brasiliensis</name>
    <dbReference type="NCBI Taxonomy" id="3981"/>
    <lineage>
        <taxon>Eukaryota</taxon>
        <taxon>Viridiplantae</taxon>
        <taxon>Streptophyta</taxon>
        <taxon>Embryophyta</taxon>
        <taxon>Tracheophyta</taxon>
        <taxon>Spermatophyta</taxon>
        <taxon>Magnoliopsida</taxon>
        <taxon>eudicotyledons</taxon>
        <taxon>Gunneridae</taxon>
        <taxon>Pentapetalae</taxon>
        <taxon>rosids</taxon>
        <taxon>fabids</taxon>
        <taxon>Malpighiales</taxon>
        <taxon>Euphorbiaceae</taxon>
        <taxon>Crotonoideae</taxon>
        <taxon>Micrandreae</taxon>
        <taxon>Hevea</taxon>
    </lineage>
</organism>
<dbReference type="Gene3D" id="4.10.60.10">
    <property type="entry name" value="Zinc finger, CCHC-type"/>
    <property type="match status" value="1"/>
</dbReference>
<evidence type="ECO:0000313" key="3">
    <source>
        <dbReference type="EMBL" id="KAJ9132211.1"/>
    </source>
</evidence>
<keyword evidence="4" id="KW-1185">Reference proteome</keyword>
<feature type="domain" description="CCHC-type" evidence="2">
    <location>
        <begin position="151"/>
        <end position="166"/>
    </location>
</feature>
<dbReference type="Pfam" id="PF00098">
    <property type="entry name" value="zf-CCHC"/>
    <property type="match status" value="1"/>
</dbReference>
<evidence type="ECO:0000313" key="4">
    <source>
        <dbReference type="Proteomes" id="UP001174677"/>
    </source>
</evidence>
<evidence type="ECO:0000259" key="2">
    <source>
        <dbReference type="PROSITE" id="PS50158"/>
    </source>
</evidence>
<comment type="caution">
    <text evidence="3">The sequence shown here is derived from an EMBL/GenBank/DDBJ whole genome shotgun (WGS) entry which is preliminary data.</text>
</comment>
<dbReference type="SMART" id="SM00343">
    <property type="entry name" value="ZnF_C2HC"/>
    <property type="match status" value="1"/>
</dbReference>
<keyword evidence="1" id="KW-0862">Zinc</keyword>
<dbReference type="InterPro" id="IPR001878">
    <property type="entry name" value="Znf_CCHC"/>
</dbReference>
<gene>
    <name evidence="3" type="ORF">P3X46_034005</name>
</gene>
<keyword evidence="1" id="KW-0479">Metal-binding</keyword>
<evidence type="ECO:0000256" key="1">
    <source>
        <dbReference type="PROSITE-ProRule" id="PRU00047"/>
    </source>
</evidence>